<evidence type="ECO:0000259" key="2">
    <source>
        <dbReference type="Pfam" id="PF03259"/>
    </source>
</evidence>
<reference evidence="3 4" key="1">
    <citation type="submission" date="2024-04" db="EMBL/GenBank/DDBJ databases">
        <authorList>
            <consortium name="Genoscope - CEA"/>
            <person name="William W."/>
        </authorList>
    </citation>
    <scope>NUCLEOTIDE SEQUENCE [LARGE SCALE GENOMIC DNA]</scope>
</reference>
<dbReference type="AlphaFoldDB" id="A0AAV2I3J7"/>
<sequence>MSLMCTSSGLLFRLRIRHSDNTKLKSLLNSEGSLLAFSGFPDKDASAAGAIASNIWTSFQKSGQYSLDDGKLNCVLVECKLGKIAITKVANLLLCLCAKETVSYGMLKTKIEAMAAYLEEPLSQVASS</sequence>
<dbReference type="SUPFAM" id="SSF103196">
    <property type="entry name" value="Roadblock/LC7 domain"/>
    <property type="match status" value="1"/>
</dbReference>
<accession>A0AAV2I3J7</accession>
<dbReference type="GO" id="GO:0005085">
    <property type="term" value="F:guanyl-nucleotide exchange factor activity"/>
    <property type="evidence" value="ECO:0007669"/>
    <property type="project" value="InterPro"/>
</dbReference>
<dbReference type="FunFam" id="3.30.450.30:FF:000004">
    <property type="entry name" value="ragulator complex protein LAMTOR2"/>
    <property type="match status" value="1"/>
</dbReference>
<dbReference type="GO" id="GO:0060090">
    <property type="term" value="F:molecular adaptor activity"/>
    <property type="evidence" value="ECO:0007669"/>
    <property type="project" value="InterPro"/>
</dbReference>
<dbReference type="Gene3D" id="3.30.450.30">
    <property type="entry name" value="Dynein light chain 2a, cytoplasmic"/>
    <property type="match status" value="1"/>
</dbReference>
<dbReference type="PANTHER" id="PTHR13323">
    <property type="entry name" value="LATE ENDOSOMAL/LYSOSOMAL MP1 INTERACTING PROTEIN"/>
    <property type="match status" value="1"/>
</dbReference>
<dbReference type="GO" id="GO:0032008">
    <property type="term" value="P:positive regulation of TOR signaling"/>
    <property type="evidence" value="ECO:0007669"/>
    <property type="project" value="InterPro"/>
</dbReference>
<dbReference type="Pfam" id="PF03259">
    <property type="entry name" value="Robl_LC7"/>
    <property type="match status" value="1"/>
</dbReference>
<comment type="caution">
    <text evidence="3">The sequence shown here is derived from an EMBL/GenBank/DDBJ whole genome shotgun (WGS) entry which is preliminary data.</text>
</comment>
<organism evidence="3 4">
    <name type="scientific">Lymnaea stagnalis</name>
    <name type="common">Great pond snail</name>
    <name type="synonym">Helix stagnalis</name>
    <dbReference type="NCBI Taxonomy" id="6523"/>
    <lineage>
        <taxon>Eukaryota</taxon>
        <taxon>Metazoa</taxon>
        <taxon>Spiralia</taxon>
        <taxon>Lophotrochozoa</taxon>
        <taxon>Mollusca</taxon>
        <taxon>Gastropoda</taxon>
        <taxon>Heterobranchia</taxon>
        <taxon>Euthyneura</taxon>
        <taxon>Panpulmonata</taxon>
        <taxon>Hygrophila</taxon>
        <taxon>Lymnaeoidea</taxon>
        <taxon>Lymnaeidae</taxon>
        <taxon>Lymnaea</taxon>
    </lineage>
</organism>
<dbReference type="InterPro" id="IPR004942">
    <property type="entry name" value="Roadblock/LAMTOR2_dom"/>
</dbReference>
<dbReference type="GO" id="GO:0005737">
    <property type="term" value="C:cytoplasm"/>
    <property type="evidence" value="ECO:0007669"/>
    <property type="project" value="UniProtKB-ARBA"/>
</dbReference>
<keyword evidence="4" id="KW-1185">Reference proteome</keyword>
<name>A0AAV2I3J7_LYMST</name>
<dbReference type="Proteomes" id="UP001497497">
    <property type="component" value="Unassembled WGS sequence"/>
</dbReference>
<dbReference type="InterPro" id="IPR037587">
    <property type="entry name" value="LAMTOR2-like"/>
</dbReference>
<gene>
    <name evidence="3" type="ORF">GSLYS_00014270001</name>
</gene>
<feature type="domain" description="Roadblock/LAMTOR2" evidence="2">
    <location>
        <begin position="27"/>
        <end position="96"/>
    </location>
</feature>
<proteinExistence type="inferred from homology"/>
<dbReference type="EMBL" id="CAXITT010000390">
    <property type="protein sequence ID" value="CAL1540621.1"/>
    <property type="molecule type" value="Genomic_DNA"/>
</dbReference>
<evidence type="ECO:0000256" key="1">
    <source>
        <dbReference type="ARBA" id="ARBA00007191"/>
    </source>
</evidence>
<protein>
    <recommendedName>
        <fullName evidence="2">Roadblock/LAMTOR2 domain-containing protein</fullName>
    </recommendedName>
</protein>
<evidence type="ECO:0000313" key="4">
    <source>
        <dbReference type="Proteomes" id="UP001497497"/>
    </source>
</evidence>
<evidence type="ECO:0000313" key="3">
    <source>
        <dbReference type="EMBL" id="CAL1540621.1"/>
    </source>
</evidence>
<comment type="similarity">
    <text evidence="1">Belongs to the GAMAD family.</text>
</comment>